<dbReference type="Proteomes" id="UP001212997">
    <property type="component" value="Unassembled WGS sequence"/>
</dbReference>
<evidence type="ECO:0000313" key="3">
    <source>
        <dbReference type="Proteomes" id="UP001212997"/>
    </source>
</evidence>
<proteinExistence type="predicted"/>
<reference evidence="2" key="1">
    <citation type="submission" date="2022-07" db="EMBL/GenBank/DDBJ databases">
        <title>Genome Sequence of Physisporinus lineatus.</title>
        <authorList>
            <person name="Buettner E."/>
        </authorList>
    </citation>
    <scope>NUCLEOTIDE SEQUENCE</scope>
    <source>
        <strain evidence="2">VT162</strain>
    </source>
</reference>
<dbReference type="SUPFAM" id="SSF48452">
    <property type="entry name" value="TPR-like"/>
    <property type="match status" value="1"/>
</dbReference>
<evidence type="ECO:0000256" key="1">
    <source>
        <dbReference type="SAM" id="MobiDB-lite"/>
    </source>
</evidence>
<protein>
    <submittedName>
        <fullName evidence="2">Uncharacterized protein</fullName>
    </submittedName>
</protein>
<accession>A0AAD5YDY7</accession>
<keyword evidence="3" id="KW-1185">Reference proteome</keyword>
<gene>
    <name evidence="2" type="ORF">NLI96_g10732</name>
</gene>
<organism evidence="2 3">
    <name type="scientific">Meripilus lineatus</name>
    <dbReference type="NCBI Taxonomy" id="2056292"/>
    <lineage>
        <taxon>Eukaryota</taxon>
        <taxon>Fungi</taxon>
        <taxon>Dikarya</taxon>
        <taxon>Basidiomycota</taxon>
        <taxon>Agaricomycotina</taxon>
        <taxon>Agaricomycetes</taxon>
        <taxon>Polyporales</taxon>
        <taxon>Meripilaceae</taxon>
        <taxon>Meripilus</taxon>
    </lineage>
</organism>
<dbReference type="EMBL" id="JANAWD010000637">
    <property type="protein sequence ID" value="KAJ3477052.1"/>
    <property type="molecule type" value="Genomic_DNA"/>
</dbReference>
<dbReference type="Gene3D" id="1.25.40.10">
    <property type="entry name" value="Tetratricopeptide repeat domain"/>
    <property type="match status" value="1"/>
</dbReference>
<dbReference type="AlphaFoldDB" id="A0AAD5YDY7"/>
<comment type="caution">
    <text evidence="2">The sequence shown here is derived from an EMBL/GenBank/DDBJ whole genome shotgun (WGS) entry which is preliminary data.</text>
</comment>
<feature type="region of interest" description="Disordered" evidence="1">
    <location>
        <begin position="299"/>
        <end position="318"/>
    </location>
</feature>
<evidence type="ECO:0000313" key="2">
    <source>
        <dbReference type="EMBL" id="KAJ3477052.1"/>
    </source>
</evidence>
<sequence>MDRDPLQLKADADAAFDSGDMKTATQLYTKSLAGSSTEGYHKLTLEEKRDILANRSEAFVCRKKFRNAVRDCNEALSPVHLHTSQGCSDSRATTARFHLKRAISLNRLSRPRKAKEDYEMFREIWLSLGNSISGSDEAELREIEMNLLVSVVCELEDSGSEWEQREDLDSDAEASSVVEPMQQLDVEDDTDDDFPTQVVVSAPFINDPLSPRPIPFKGNIAVDERDPIYIYLQSLFQSAGYEHHGTTDLVREYMFRALEHQDPNRSKVFLVTRHRRVLEIPKETTLCDIVKGSRWPRNDSSPFKDWSKKSRRAKHGEMDGPVVENGGVVLSVIPNRYTNAWYGRVLLSPVLVFDFLCILSF</sequence>
<dbReference type="InterPro" id="IPR011990">
    <property type="entry name" value="TPR-like_helical_dom_sf"/>
</dbReference>
<name>A0AAD5YDY7_9APHY</name>